<dbReference type="EMBL" id="CADCTY010000451">
    <property type="protein sequence ID" value="CAA9317869.1"/>
    <property type="molecule type" value="Genomic_DNA"/>
</dbReference>
<evidence type="ECO:0000313" key="2">
    <source>
        <dbReference type="EMBL" id="CAA9317869.1"/>
    </source>
</evidence>
<feature type="region of interest" description="Disordered" evidence="1">
    <location>
        <begin position="1"/>
        <end position="53"/>
    </location>
</feature>
<sequence>ASKDFVSTIGMPDERQEPGHRNEIAESHGTDAKTTTVPTTFGTRGNTARSQDDLTTGTSLYIKRNGRRHGTAKSTTGPIASQLNVHTTHKTNS</sequence>
<feature type="non-terminal residue" evidence="2">
    <location>
        <position position="1"/>
    </location>
</feature>
<name>A0A6J4L2W6_9CYAN</name>
<feature type="compositionally biased region" description="Polar residues" evidence="1">
    <location>
        <begin position="72"/>
        <end position="86"/>
    </location>
</feature>
<proteinExistence type="predicted"/>
<dbReference type="AlphaFoldDB" id="A0A6J4L2W6"/>
<feature type="compositionally biased region" description="Low complexity" evidence="1">
    <location>
        <begin position="34"/>
        <end position="47"/>
    </location>
</feature>
<feature type="region of interest" description="Disordered" evidence="1">
    <location>
        <begin position="67"/>
        <end position="93"/>
    </location>
</feature>
<protein>
    <submittedName>
        <fullName evidence="2">Uncharacterized protein</fullName>
    </submittedName>
</protein>
<organism evidence="2">
    <name type="scientific">uncultured Leptolyngbya sp</name>
    <dbReference type="NCBI Taxonomy" id="332963"/>
    <lineage>
        <taxon>Bacteria</taxon>
        <taxon>Bacillati</taxon>
        <taxon>Cyanobacteriota</taxon>
        <taxon>Cyanophyceae</taxon>
        <taxon>Leptolyngbyales</taxon>
        <taxon>Leptolyngbyaceae</taxon>
        <taxon>Leptolyngbya group</taxon>
        <taxon>Leptolyngbya</taxon>
        <taxon>environmental samples</taxon>
    </lineage>
</organism>
<accession>A0A6J4L2W6</accession>
<feature type="compositionally biased region" description="Basic and acidic residues" evidence="1">
    <location>
        <begin position="12"/>
        <end position="31"/>
    </location>
</feature>
<reference evidence="2" key="1">
    <citation type="submission" date="2020-02" db="EMBL/GenBank/DDBJ databases">
        <authorList>
            <person name="Meier V. D."/>
        </authorList>
    </citation>
    <scope>NUCLEOTIDE SEQUENCE</scope>
    <source>
        <strain evidence="2">AVDCRST_MAG94</strain>
    </source>
</reference>
<evidence type="ECO:0000256" key="1">
    <source>
        <dbReference type="SAM" id="MobiDB-lite"/>
    </source>
</evidence>
<gene>
    <name evidence="2" type="ORF">AVDCRST_MAG94-1311</name>
</gene>